<proteinExistence type="predicted"/>
<comment type="caution">
    <text evidence="2">The sequence shown here is derived from an EMBL/GenBank/DDBJ whole genome shotgun (WGS) entry which is preliminary data.</text>
</comment>
<dbReference type="Proteomes" id="UP000237631">
    <property type="component" value="Unassembled WGS sequence"/>
</dbReference>
<protein>
    <submittedName>
        <fullName evidence="2">Uncharacterized protein</fullName>
    </submittedName>
</protein>
<feature type="region of interest" description="Disordered" evidence="1">
    <location>
        <begin position="87"/>
        <end position="112"/>
    </location>
</feature>
<reference evidence="3" key="1">
    <citation type="journal article" date="2017" name="bioRxiv">
        <title>Conservation of a gene cluster reveals novel cercosporin biosynthetic mechanisms and extends production to the genus Colletotrichum.</title>
        <authorList>
            <person name="de Jonge R."/>
            <person name="Ebert M.K."/>
            <person name="Huitt-Roehl C.R."/>
            <person name="Pal P."/>
            <person name="Suttle J.C."/>
            <person name="Spanner R.E."/>
            <person name="Neubauer J.D."/>
            <person name="Jurick W.M.II."/>
            <person name="Stott K.A."/>
            <person name="Secor G.A."/>
            <person name="Thomma B.P.H.J."/>
            <person name="Van de Peer Y."/>
            <person name="Townsend C.A."/>
            <person name="Bolton M.D."/>
        </authorList>
    </citation>
    <scope>NUCLEOTIDE SEQUENCE [LARGE SCALE GENOMIC DNA]</scope>
    <source>
        <strain evidence="3">CBS538.71</strain>
    </source>
</reference>
<organism evidence="2 3">
    <name type="scientific">Cercospora berteroae</name>
    <dbReference type="NCBI Taxonomy" id="357750"/>
    <lineage>
        <taxon>Eukaryota</taxon>
        <taxon>Fungi</taxon>
        <taxon>Dikarya</taxon>
        <taxon>Ascomycota</taxon>
        <taxon>Pezizomycotina</taxon>
        <taxon>Dothideomycetes</taxon>
        <taxon>Dothideomycetidae</taxon>
        <taxon>Mycosphaerellales</taxon>
        <taxon>Mycosphaerellaceae</taxon>
        <taxon>Cercospora</taxon>
    </lineage>
</organism>
<gene>
    <name evidence="2" type="ORF">CBER1_03916</name>
</gene>
<evidence type="ECO:0000313" key="3">
    <source>
        <dbReference type="Proteomes" id="UP000237631"/>
    </source>
</evidence>
<evidence type="ECO:0000313" key="2">
    <source>
        <dbReference type="EMBL" id="PPJ56568.1"/>
    </source>
</evidence>
<sequence length="283" mass="31728">MTADLQALDHEDTSFSALIHASGTCFDQLEPHKSSIISPANTSNTGDMKKEEMAAATGEYQSSDHSEDLDGWDDCGIEVTQAGETGFDMRSSTDSKASKNTKTFGSHTEDWDTDASSLDEFEDAFEHVSHTDVPPNTIEDLQQIHAAHVAGTHHHILPPYRIKGDTADLLTTTYHPDSPGGQALREKYQAQYEKFRPEYEAETDPQYDHWEYDQAVADLKDYRHGLKVVHVRGFTGEIPTIFYDVVCDETCPQYQDSLAKQISRAAQTFKQDWWDDLDVGGLF</sequence>
<dbReference type="OrthoDB" id="3644076at2759"/>
<dbReference type="EMBL" id="PNEN01000516">
    <property type="protein sequence ID" value="PPJ56568.1"/>
    <property type="molecule type" value="Genomic_DNA"/>
</dbReference>
<name>A0A2S6CA16_9PEZI</name>
<accession>A0A2S6CA16</accession>
<evidence type="ECO:0000256" key="1">
    <source>
        <dbReference type="SAM" id="MobiDB-lite"/>
    </source>
</evidence>
<keyword evidence="3" id="KW-1185">Reference proteome</keyword>
<dbReference type="AlphaFoldDB" id="A0A2S6CA16"/>